<keyword evidence="2" id="KW-1185">Reference proteome</keyword>
<evidence type="ECO:0000313" key="1">
    <source>
        <dbReference type="EMBL" id="KAI6093308.1"/>
    </source>
</evidence>
<dbReference type="Proteomes" id="UP001497680">
    <property type="component" value="Unassembled WGS sequence"/>
</dbReference>
<comment type="caution">
    <text evidence="1">The sequence shown here is derived from an EMBL/GenBank/DDBJ whole genome shotgun (WGS) entry which is preliminary data.</text>
</comment>
<accession>A0ACC0DL40</accession>
<sequence>MLLTGRRRSRQATYISLALMVSAVTYLFWPAGIKRMVAVDHRSSPRRGIELVIASTTKEDPSWAYKHFGHWNPQVYVADNQSATLAVPRNKGHEAMAYLTYIIANYDNLPDAVLFTHASRFQWHNDDPDYDIVPALRNFQLPYLREAGYVNLRCVWVIGCPGEIRPFEDEKEDEEEDKPQREGGADEKSVSAKGVFLKAFQELLPEVPVPALVAVSCCSQFGVTRDTILRHSRERYIGFRNWLLETPLDDLHSGRVMEFSWHIIFGKDAYHCPSAGECYCKVFGLCDLTCSNSSCDDRYVLPSSSTLPEGWPRLGWDHEDRGYTGSLD</sequence>
<name>A0ACC0DL40_9PEZI</name>
<reference evidence="1 2" key="1">
    <citation type="journal article" date="2022" name="New Phytol.">
        <title>Ecological generalism drives hyperdiversity of secondary metabolite gene clusters in xylarialean endophytes.</title>
        <authorList>
            <person name="Franco M.E.E."/>
            <person name="Wisecaver J.H."/>
            <person name="Arnold A.E."/>
            <person name="Ju Y.M."/>
            <person name="Slot J.C."/>
            <person name="Ahrendt S."/>
            <person name="Moore L.P."/>
            <person name="Eastman K.E."/>
            <person name="Scott K."/>
            <person name="Konkel Z."/>
            <person name="Mondo S.J."/>
            <person name="Kuo A."/>
            <person name="Hayes R.D."/>
            <person name="Haridas S."/>
            <person name="Andreopoulos B."/>
            <person name="Riley R."/>
            <person name="LaButti K."/>
            <person name="Pangilinan J."/>
            <person name="Lipzen A."/>
            <person name="Amirebrahimi M."/>
            <person name="Yan J."/>
            <person name="Adam C."/>
            <person name="Keymanesh K."/>
            <person name="Ng V."/>
            <person name="Louie K."/>
            <person name="Northen T."/>
            <person name="Drula E."/>
            <person name="Henrissat B."/>
            <person name="Hsieh H.M."/>
            <person name="Youens-Clark K."/>
            <person name="Lutzoni F."/>
            <person name="Miadlikowska J."/>
            <person name="Eastwood D.C."/>
            <person name="Hamelin R.C."/>
            <person name="Grigoriev I.V."/>
            <person name="U'Ren J.M."/>
        </authorList>
    </citation>
    <scope>NUCLEOTIDE SEQUENCE [LARGE SCALE GENOMIC DNA]</scope>
    <source>
        <strain evidence="1 2">ER1909</strain>
    </source>
</reference>
<proteinExistence type="predicted"/>
<organism evidence="1 2">
    <name type="scientific">Hypoxylon rubiginosum</name>
    <dbReference type="NCBI Taxonomy" id="110542"/>
    <lineage>
        <taxon>Eukaryota</taxon>
        <taxon>Fungi</taxon>
        <taxon>Dikarya</taxon>
        <taxon>Ascomycota</taxon>
        <taxon>Pezizomycotina</taxon>
        <taxon>Sordariomycetes</taxon>
        <taxon>Xylariomycetidae</taxon>
        <taxon>Xylariales</taxon>
        <taxon>Hypoxylaceae</taxon>
        <taxon>Hypoxylon</taxon>
    </lineage>
</organism>
<evidence type="ECO:0000313" key="2">
    <source>
        <dbReference type="Proteomes" id="UP001497680"/>
    </source>
</evidence>
<gene>
    <name evidence="1" type="ORF">F4821DRAFT_222649</name>
</gene>
<dbReference type="EMBL" id="MU394281">
    <property type="protein sequence ID" value="KAI6093308.1"/>
    <property type="molecule type" value="Genomic_DNA"/>
</dbReference>
<protein>
    <submittedName>
        <fullName evidence="1">Uncharacterized protein</fullName>
    </submittedName>
</protein>